<protein>
    <submittedName>
        <fullName evidence="3">WecB/TagA/CpsF family glycosyltransferase</fullName>
    </submittedName>
</protein>
<gene>
    <name evidence="3" type="ORF">HK439_22040</name>
</gene>
<evidence type="ECO:0000313" key="4">
    <source>
        <dbReference type="Proteomes" id="UP000598467"/>
    </source>
</evidence>
<dbReference type="GO" id="GO:0016758">
    <property type="term" value="F:hexosyltransferase activity"/>
    <property type="evidence" value="ECO:0007669"/>
    <property type="project" value="TreeGrafter"/>
</dbReference>
<keyword evidence="1" id="KW-0328">Glycosyltransferase</keyword>
<reference evidence="3" key="1">
    <citation type="submission" date="2020-05" db="EMBL/GenBank/DDBJ databases">
        <title>Identification of trans-AT polyketide cluster in two marine bacteria, producers of a novel glutaramide-containing polyketide sesbanimide D and analogs.</title>
        <authorList>
            <person name="Kacar D."/>
            <person name="Rodriguez P."/>
            <person name="Canedo L."/>
            <person name="Gonzalez E."/>
            <person name="Galan B."/>
            <person name="De La Calle F."/>
            <person name="Garcia J.L."/>
        </authorList>
    </citation>
    <scope>NUCLEOTIDE SEQUENCE</scope>
    <source>
        <strain evidence="3">PHM038</strain>
    </source>
</reference>
<sequence>MLARNQDIDFIREIDTAEIGPLSILRMERDEAIDLVRTAVLSRQRMDIAICNAHTILSALDDPGYAETLQSLTLFNDGLGTELASKIIHGKGFPDNLNGTDLVPAILAEIGVPLRIYLLGAAEEQVRAAKAHIAETYPHHSIVGFRNGYFDLGDAEEICEMVKAANPDLLLVGMGNPRQERFIAQHADRTGATVAIGVGALFDFMSGAVIRAPKPIQNIGLEWLFRLLQEPRRLSKRYLIGIPRFFYKIHGLKRSGKASSSSK</sequence>
<dbReference type="Pfam" id="PF03808">
    <property type="entry name" value="Glyco_tran_WecG"/>
    <property type="match status" value="1"/>
</dbReference>
<keyword evidence="2" id="KW-0808">Transferase</keyword>
<proteinExistence type="predicted"/>
<evidence type="ECO:0000256" key="2">
    <source>
        <dbReference type="ARBA" id="ARBA00022679"/>
    </source>
</evidence>
<organism evidence="3 4">
    <name type="scientific">Roseibium aggregatum</name>
    <dbReference type="NCBI Taxonomy" id="187304"/>
    <lineage>
        <taxon>Bacteria</taxon>
        <taxon>Pseudomonadati</taxon>
        <taxon>Pseudomonadota</taxon>
        <taxon>Alphaproteobacteria</taxon>
        <taxon>Hyphomicrobiales</taxon>
        <taxon>Stappiaceae</taxon>
        <taxon>Roseibium</taxon>
    </lineage>
</organism>
<dbReference type="PANTHER" id="PTHR34136:SF1">
    <property type="entry name" value="UDP-N-ACETYL-D-MANNOSAMINURONIC ACID TRANSFERASE"/>
    <property type="match status" value="1"/>
</dbReference>
<evidence type="ECO:0000256" key="1">
    <source>
        <dbReference type="ARBA" id="ARBA00022676"/>
    </source>
</evidence>
<name>A0A926SAE8_9HYPH</name>
<dbReference type="PANTHER" id="PTHR34136">
    <property type="match status" value="1"/>
</dbReference>
<dbReference type="AlphaFoldDB" id="A0A926SAE8"/>
<dbReference type="RefSeq" id="WP_190293638.1">
    <property type="nucleotide sequence ID" value="NZ_JABFCZ010000028.1"/>
</dbReference>
<evidence type="ECO:0000313" key="3">
    <source>
        <dbReference type="EMBL" id="MBD1548949.1"/>
    </source>
</evidence>
<dbReference type="Proteomes" id="UP000598467">
    <property type="component" value="Unassembled WGS sequence"/>
</dbReference>
<dbReference type="EMBL" id="JABFCZ010000028">
    <property type="protein sequence ID" value="MBD1548949.1"/>
    <property type="molecule type" value="Genomic_DNA"/>
</dbReference>
<dbReference type="InterPro" id="IPR004629">
    <property type="entry name" value="WecG_TagA_CpsF"/>
</dbReference>
<dbReference type="CDD" id="cd06533">
    <property type="entry name" value="Glyco_transf_WecG_TagA"/>
    <property type="match status" value="1"/>
</dbReference>
<comment type="caution">
    <text evidence="3">The sequence shown here is derived from an EMBL/GenBank/DDBJ whole genome shotgun (WGS) entry which is preliminary data.</text>
</comment>
<accession>A0A926SAE8</accession>
<dbReference type="NCBIfam" id="TIGR00696">
    <property type="entry name" value="wecG_tagA_cpsF"/>
    <property type="match status" value="1"/>
</dbReference>